<dbReference type="InterPro" id="IPR030456">
    <property type="entry name" value="TF_fork_head_CS_2"/>
</dbReference>
<feature type="compositionally biased region" description="Acidic residues" evidence="8">
    <location>
        <begin position="278"/>
        <end position="302"/>
    </location>
</feature>
<feature type="compositionally biased region" description="Pro residues" evidence="8">
    <location>
        <begin position="210"/>
        <end position="230"/>
    </location>
</feature>
<evidence type="ECO:0000313" key="10">
    <source>
        <dbReference type="EMBL" id="TRY67832.1"/>
    </source>
</evidence>
<keyword evidence="4" id="KW-0804">Transcription</keyword>
<dbReference type="InterPro" id="IPR001766">
    <property type="entry name" value="Fork_head_dom"/>
</dbReference>
<dbReference type="OrthoDB" id="5954824at2759"/>
<feature type="DNA-binding region" description="Fork-head" evidence="7">
    <location>
        <begin position="13"/>
        <end position="107"/>
    </location>
</feature>
<dbReference type="GO" id="GO:0009653">
    <property type="term" value="P:anatomical structure morphogenesis"/>
    <property type="evidence" value="ECO:0007669"/>
    <property type="project" value="TreeGrafter"/>
</dbReference>
<comment type="caution">
    <text evidence="10">The sequence shown here is derived from an EMBL/GenBank/DDBJ whole genome shotgun (WGS) entry which is preliminary data.</text>
</comment>
<dbReference type="InterPro" id="IPR036388">
    <property type="entry name" value="WH-like_DNA-bd_sf"/>
</dbReference>
<dbReference type="AlphaFoldDB" id="A0A553NQW0"/>
<dbReference type="SMART" id="SM00339">
    <property type="entry name" value="FH"/>
    <property type="match status" value="1"/>
</dbReference>
<evidence type="ECO:0000313" key="11">
    <source>
        <dbReference type="Proteomes" id="UP000318571"/>
    </source>
</evidence>
<comment type="function">
    <text evidence="6">Involved in development during embryogenesis.</text>
</comment>
<dbReference type="FunFam" id="1.10.10.10:FF:000082">
    <property type="entry name" value="forkhead box protein B2"/>
    <property type="match status" value="1"/>
</dbReference>
<dbReference type="GO" id="GO:0005634">
    <property type="term" value="C:nucleus"/>
    <property type="evidence" value="ECO:0007669"/>
    <property type="project" value="UniProtKB-SubCell"/>
</dbReference>
<evidence type="ECO:0000256" key="6">
    <source>
        <dbReference type="ARBA" id="ARBA00060234"/>
    </source>
</evidence>
<feature type="region of interest" description="Disordered" evidence="8">
    <location>
        <begin position="387"/>
        <end position="407"/>
    </location>
</feature>
<dbReference type="PROSITE" id="PS00657">
    <property type="entry name" value="FORK_HEAD_1"/>
    <property type="match status" value="1"/>
</dbReference>
<comment type="subcellular location">
    <subcellularLocation>
        <location evidence="1 7">Nucleus</location>
    </subcellularLocation>
</comment>
<dbReference type="InterPro" id="IPR050211">
    <property type="entry name" value="FOX_domain-containing"/>
</dbReference>
<proteinExistence type="predicted"/>
<evidence type="ECO:0000256" key="4">
    <source>
        <dbReference type="ARBA" id="ARBA00023163"/>
    </source>
</evidence>
<feature type="compositionally biased region" description="Basic and acidic residues" evidence="8">
    <location>
        <begin position="261"/>
        <end position="272"/>
    </location>
</feature>
<dbReference type="GO" id="GO:0000981">
    <property type="term" value="F:DNA-binding transcription factor activity, RNA polymerase II-specific"/>
    <property type="evidence" value="ECO:0007669"/>
    <property type="project" value="TreeGrafter"/>
</dbReference>
<feature type="domain" description="Fork-head" evidence="9">
    <location>
        <begin position="13"/>
        <end position="107"/>
    </location>
</feature>
<dbReference type="Proteomes" id="UP000318571">
    <property type="component" value="Chromosome 4"/>
</dbReference>
<evidence type="ECO:0000256" key="3">
    <source>
        <dbReference type="ARBA" id="ARBA00023125"/>
    </source>
</evidence>
<keyword evidence="2" id="KW-0805">Transcription regulation</keyword>
<keyword evidence="11" id="KW-1185">Reference proteome</keyword>
<dbReference type="GO" id="GO:0000978">
    <property type="term" value="F:RNA polymerase II cis-regulatory region sequence-specific DNA binding"/>
    <property type="evidence" value="ECO:0007669"/>
    <property type="project" value="TreeGrafter"/>
</dbReference>
<organism evidence="10 11">
    <name type="scientific">Tigriopus californicus</name>
    <name type="common">Marine copepod</name>
    <dbReference type="NCBI Taxonomy" id="6832"/>
    <lineage>
        <taxon>Eukaryota</taxon>
        <taxon>Metazoa</taxon>
        <taxon>Ecdysozoa</taxon>
        <taxon>Arthropoda</taxon>
        <taxon>Crustacea</taxon>
        <taxon>Multicrustacea</taxon>
        <taxon>Hexanauplia</taxon>
        <taxon>Copepoda</taxon>
        <taxon>Harpacticoida</taxon>
        <taxon>Harpacticidae</taxon>
        <taxon>Tigriopus</taxon>
    </lineage>
</organism>
<feature type="compositionally biased region" description="Polar residues" evidence="8">
    <location>
        <begin position="236"/>
        <end position="249"/>
    </location>
</feature>
<name>A0A553NQW0_TIGCA</name>
<dbReference type="SUPFAM" id="SSF46785">
    <property type="entry name" value="Winged helix' DNA-binding domain"/>
    <property type="match status" value="1"/>
</dbReference>
<sequence>MPRPSRESYGDQKPPYSYIALTAMALWHSPERMLPLSDIYKFIMDNFPYYRKNTQRWQNSLRHNLSFNDCFIKIPRRPDRPGKGAYWTLHPKAISMFENGSLLRRRKRFKLGSTDKDSLDTELSALSNLNRVMVSNYSSSHSAPMSHSSPYHPPTCVPGPSMSMHSGPQVPPPPSMIPSPYFNPHLALAAHAHHQQQLANLHAASNLSPPHLPHLPPQMSPPTLPKPTPLNPMMASMSSRTSPGFQTNSKPKKKGFTIDSLMDKEDVTREDSDLPPLDMEDEEISVDDDGDAKDDINVETDEEGKAKSPSPQNLEALRAFFRPNPLGSAFNPLVAAANPLLNSQYGPGGIPTSVSAPNPMLGNPFYWANIQRAAVAAAALSNRVMPPHSMASSASSPLHLPPTSSISSHFLESRPEVMRTSDMIPEIPRPIKTEVKTELKEEEPTTNPLLFQVKTHLPSLSPKRASPAASPNGDFQSKILSSDLRDDNNNKNNNNNIGDHNDRNNNSTQDPKKPVPTLRFSPPMRSI</sequence>
<evidence type="ECO:0000256" key="8">
    <source>
        <dbReference type="SAM" id="MobiDB-lite"/>
    </source>
</evidence>
<evidence type="ECO:0000256" key="1">
    <source>
        <dbReference type="ARBA" id="ARBA00004123"/>
    </source>
</evidence>
<dbReference type="PROSITE" id="PS00658">
    <property type="entry name" value="FORK_HEAD_2"/>
    <property type="match status" value="1"/>
</dbReference>
<dbReference type="PANTHER" id="PTHR11829">
    <property type="entry name" value="FORKHEAD BOX PROTEIN"/>
    <property type="match status" value="1"/>
</dbReference>
<accession>A0A553NQW0</accession>
<dbReference type="EMBL" id="VCGU01000011">
    <property type="protein sequence ID" value="TRY67832.1"/>
    <property type="molecule type" value="Genomic_DNA"/>
</dbReference>
<dbReference type="PRINTS" id="PR00053">
    <property type="entry name" value="FORKHEAD"/>
</dbReference>
<feature type="region of interest" description="Disordered" evidence="8">
    <location>
        <begin position="460"/>
        <end position="527"/>
    </location>
</feature>
<dbReference type="InterPro" id="IPR018122">
    <property type="entry name" value="TF_fork_head_CS_1"/>
</dbReference>
<gene>
    <name evidence="10" type="ORF">TCAL_11758</name>
</gene>
<dbReference type="GO" id="GO:0030154">
    <property type="term" value="P:cell differentiation"/>
    <property type="evidence" value="ECO:0007669"/>
    <property type="project" value="TreeGrafter"/>
</dbReference>
<feature type="region of interest" description="Disordered" evidence="8">
    <location>
        <begin position="205"/>
        <end position="310"/>
    </location>
</feature>
<reference evidence="10 11" key="1">
    <citation type="journal article" date="2018" name="Nat. Ecol. Evol.">
        <title>Genomic signatures of mitonuclear coevolution across populations of Tigriopus californicus.</title>
        <authorList>
            <person name="Barreto F.S."/>
            <person name="Watson E.T."/>
            <person name="Lima T.G."/>
            <person name="Willett C.S."/>
            <person name="Edmands S."/>
            <person name="Li W."/>
            <person name="Burton R.S."/>
        </authorList>
    </citation>
    <scope>NUCLEOTIDE SEQUENCE [LARGE SCALE GENOMIC DNA]</scope>
    <source>
        <strain evidence="10 11">San Diego</strain>
    </source>
</reference>
<protein>
    <recommendedName>
        <fullName evidence="9">Fork-head domain-containing protein</fullName>
    </recommendedName>
</protein>
<evidence type="ECO:0000256" key="2">
    <source>
        <dbReference type="ARBA" id="ARBA00023015"/>
    </source>
</evidence>
<dbReference type="Gene3D" id="1.10.10.10">
    <property type="entry name" value="Winged helix-like DNA-binding domain superfamily/Winged helix DNA-binding domain"/>
    <property type="match status" value="1"/>
</dbReference>
<dbReference type="PROSITE" id="PS50039">
    <property type="entry name" value="FORK_HEAD_3"/>
    <property type="match status" value="1"/>
</dbReference>
<dbReference type="InterPro" id="IPR036390">
    <property type="entry name" value="WH_DNA-bd_sf"/>
</dbReference>
<evidence type="ECO:0000256" key="5">
    <source>
        <dbReference type="ARBA" id="ARBA00023242"/>
    </source>
</evidence>
<evidence type="ECO:0000259" key="9">
    <source>
        <dbReference type="PROSITE" id="PS50039"/>
    </source>
</evidence>
<evidence type="ECO:0000256" key="7">
    <source>
        <dbReference type="PROSITE-ProRule" id="PRU00089"/>
    </source>
</evidence>
<keyword evidence="5 7" id="KW-0539">Nucleus</keyword>
<dbReference type="Pfam" id="PF00250">
    <property type="entry name" value="Forkhead"/>
    <property type="match status" value="1"/>
</dbReference>
<keyword evidence="3 7" id="KW-0238">DNA-binding</keyword>
<dbReference type="PANTHER" id="PTHR11829:SF377">
    <property type="entry name" value="FORK HEAD DOMAIN-CONTAINING PROTEIN FD4-RELATED"/>
    <property type="match status" value="1"/>
</dbReference>